<proteinExistence type="predicted"/>
<keyword evidence="2 6" id="KW-0812">Transmembrane</keyword>
<name>A0A067EXK2_CITSI</name>
<evidence type="ECO:0000259" key="7">
    <source>
        <dbReference type="Pfam" id="PF03151"/>
    </source>
</evidence>
<keyword evidence="3 6" id="KW-1133">Transmembrane helix</keyword>
<feature type="region of interest" description="Disordered" evidence="5">
    <location>
        <begin position="1"/>
        <end position="25"/>
    </location>
</feature>
<organism evidence="8 9">
    <name type="scientific">Citrus sinensis</name>
    <name type="common">Sweet orange</name>
    <name type="synonym">Citrus aurantium var. sinensis</name>
    <dbReference type="NCBI Taxonomy" id="2711"/>
    <lineage>
        <taxon>Eukaryota</taxon>
        <taxon>Viridiplantae</taxon>
        <taxon>Streptophyta</taxon>
        <taxon>Embryophyta</taxon>
        <taxon>Tracheophyta</taxon>
        <taxon>Spermatophyta</taxon>
        <taxon>Magnoliopsida</taxon>
        <taxon>eudicotyledons</taxon>
        <taxon>Gunneridae</taxon>
        <taxon>Pentapetalae</taxon>
        <taxon>rosids</taxon>
        <taxon>malvids</taxon>
        <taxon>Sapindales</taxon>
        <taxon>Rutaceae</taxon>
        <taxon>Aurantioideae</taxon>
        <taxon>Citrus</taxon>
    </lineage>
</organism>
<dbReference type="Proteomes" id="UP000027120">
    <property type="component" value="Unassembled WGS sequence"/>
</dbReference>
<accession>A0A067EXK2</accession>
<dbReference type="InterPro" id="IPR050186">
    <property type="entry name" value="TPT_transporter"/>
</dbReference>
<dbReference type="PaxDb" id="2711-XP_006492258.1"/>
<evidence type="ECO:0000256" key="3">
    <source>
        <dbReference type="ARBA" id="ARBA00022989"/>
    </source>
</evidence>
<evidence type="ECO:0000256" key="6">
    <source>
        <dbReference type="SAM" id="Phobius"/>
    </source>
</evidence>
<protein>
    <recommendedName>
        <fullName evidence="7">Sugar phosphate transporter domain-containing protein</fullName>
    </recommendedName>
</protein>
<feature type="transmembrane region" description="Helical" evidence="6">
    <location>
        <begin position="196"/>
        <end position="212"/>
    </location>
</feature>
<dbReference type="AlphaFoldDB" id="A0A067EXK2"/>
<feature type="non-terminal residue" evidence="8">
    <location>
        <position position="213"/>
    </location>
</feature>
<reference evidence="8 9" key="1">
    <citation type="submission" date="2014-04" db="EMBL/GenBank/DDBJ databases">
        <authorList>
            <consortium name="International Citrus Genome Consortium"/>
            <person name="Gmitter F."/>
            <person name="Chen C."/>
            <person name="Farmerie W."/>
            <person name="Harkins T."/>
            <person name="Desany B."/>
            <person name="Mohiuddin M."/>
            <person name="Kodira C."/>
            <person name="Borodovsky M."/>
            <person name="Lomsadze A."/>
            <person name="Burns P."/>
            <person name="Jenkins J."/>
            <person name="Prochnik S."/>
            <person name="Shu S."/>
            <person name="Chapman J."/>
            <person name="Pitluck S."/>
            <person name="Schmutz J."/>
            <person name="Rokhsar D."/>
        </authorList>
    </citation>
    <scope>NUCLEOTIDE SEQUENCE</scope>
</reference>
<gene>
    <name evidence="8" type="ORF">CISIN_1g041251mg</name>
</gene>
<feature type="transmembrane region" description="Helical" evidence="6">
    <location>
        <begin position="110"/>
        <end position="128"/>
    </location>
</feature>
<feature type="transmembrane region" description="Helical" evidence="6">
    <location>
        <begin position="70"/>
        <end position="90"/>
    </location>
</feature>
<dbReference type="PANTHER" id="PTHR11132">
    <property type="entry name" value="SOLUTE CARRIER FAMILY 35"/>
    <property type="match status" value="1"/>
</dbReference>
<dbReference type="eggNOG" id="KOG1443">
    <property type="taxonomic scope" value="Eukaryota"/>
</dbReference>
<feature type="transmembrane region" description="Helical" evidence="6">
    <location>
        <begin position="164"/>
        <end position="190"/>
    </location>
</feature>
<dbReference type="GO" id="GO:0016020">
    <property type="term" value="C:membrane"/>
    <property type="evidence" value="ECO:0007669"/>
    <property type="project" value="UniProtKB-SubCell"/>
</dbReference>
<dbReference type="EMBL" id="KK784947">
    <property type="protein sequence ID" value="KDO58615.1"/>
    <property type="molecule type" value="Genomic_DNA"/>
</dbReference>
<feature type="compositionally biased region" description="Basic and acidic residues" evidence="5">
    <location>
        <begin position="11"/>
        <end position="24"/>
    </location>
</feature>
<dbReference type="SMR" id="A0A067EXK2"/>
<sequence length="213" mass="23501">MQNGGDSPDVDSIHGERNRDEKYVPFDIENGSETDVSLSNIGVGGPGSFGNGNTLPPKSKTKSVVSAADVLKTLFLILMWYTFSTFLTLYNKTLLGDDMGKFPAPLLMNTVHFSMQAILSKAIIWFWSHRFQHTVSMSWRDYYVRVVPTGLATALDVNLSNESLVFISVTFATMCKSASPIFLLVFAFAFRLESPSIKLLGIIIIISIGVLFS</sequence>
<evidence type="ECO:0000313" key="9">
    <source>
        <dbReference type="Proteomes" id="UP000027120"/>
    </source>
</evidence>
<evidence type="ECO:0000256" key="5">
    <source>
        <dbReference type="SAM" id="MobiDB-lite"/>
    </source>
</evidence>
<evidence type="ECO:0000256" key="1">
    <source>
        <dbReference type="ARBA" id="ARBA00004141"/>
    </source>
</evidence>
<feature type="domain" description="Sugar phosphate transporter" evidence="7">
    <location>
        <begin position="72"/>
        <end position="211"/>
    </location>
</feature>
<keyword evidence="9" id="KW-1185">Reference proteome</keyword>
<comment type="subcellular location">
    <subcellularLocation>
        <location evidence="1">Membrane</location>
        <topology evidence="1">Multi-pass membrane protein</topology>
    </subcellularLocation>
</comment>
<evidence type="ECO:0000256" key="4">
    <source>
        <dbReference type="ARBA" id="ARBA00023136"/>
    </source>
</evidence>
<dbReference type="InterPro" id="IPR004853">
    <property type="entry name" value="Sugar_P_trans_dom"/>
</dbReference>
<dbReference type="Pfam" id="PF03151">
    <property type="entry name" value="TPT"/>
    <property type="match status" value="1"/>
</dbReference>
<evidence type="ECO:0000256" key="2">
    <source>
        <dbReference type="ARBA" id="ARBA00022692"/>
    </source>
</evidence>
<keyword evidence="4 6" id="KW-0472">Membrane</keyword>
<evidence type="ECO:0000313" key="8">
    <source>
        <dbReference type="EMBL" id="KDO58615.1"/>
    </source>
</evidence>